<feature type="compositionally biased region" description="Basic residues" evidence="10">
    <location>
        <begin position="333"/>
        <end position="348"/>
    </location>
</feature>
<dbReference type="FunFam" id="3.30.420.10:FF:000007">
    <property type="entry name" value="Interferon-stimulated exonuclease gene 20"/>
    <property type="match status" value="1"/>
</dbReference>
<comment type="caution">
    <text evidence="12">The sequence shown here is derived from an EMBL/GenBank/DDBJ whole genome shotgun (WGS) entry which is preliminary data.</text>
</comment>
<dbReference type="Proteomes" id="UP001321749">
    <property type="component" value="Unassembled WGS sequence"/>
</dbReference>
<dbReference type="InterPro" id="IPR047021">
    <property type="entry name" value="REXO1/3/4-like"/>
</dbReference>
<organism evidence="12 13">
    <name type="scientific">Cladorrhinum samala</name>
    <dbReference type="NCBI Taxonomy" id="585594"/>
    <lineage>
        <taxon>Eukaryota</taxon>
        <taxon>Fungi</taxon>
        <taxon>Dikarya</taxon>
        <taxon>Ascomycota</taxon>
        <taxon>Pezizomycotina</taxon>
        <taxon>Sordariomycetes</taxon>
        <taxon>Sordariomycetidae</taxon>
        <taxon>Sordariales</taxon>
        <taxon>Podosporaceae</taxon>
        <taxon>Cladorrhinum</taxon>
    </lineage>
</organism>
<keyword evidence="8" id="KW-0539">Nucleus</keyword>
<keyword evidence="4" id="KW-0698">rRNA processing</keyword>
<dbReference type="SMART" id="SM00479">
    <property type="entry name" value="EXOIII"/>
    <property type="match status" value="1"/>
</dbReference>
<evidence type="ECO:0000256" key="2">
    <source>
        <dbReference type="ARBA" id="ARBA00010489"/>
    </source>
</evidence>
<dbReference type="GO" id="GO:0000027">
    <property type="term" value="P:ribosomal large subunit assembly"/>
    <property type="evidence" value="ECO:0007669"/>
    <property type="project" value="TreeGrafter"/>
</dbReference>
<comment type="similarity">
    <text evidence="2">Belongs to the REXO4 family.</text>
</comment>
<evidence type="ECO:0000256" key="4">
    <source>
        <dbReference type="ARBA" id="ARBA00022552"/>
    </source>
</evidence>
<keyword evidence="13" id="KW-1185">Reference proteome</keyword>
<feature type="region of interest" description="Disordered" evidence="10">
    <location>
        <begin position="16"/>
        <end position="101"/>
    </location>
</feature>
<evidence type="ECO:0000256" key="1">
    <source>
        <dbReference type="ARBA" id="ARBA00004123"/>
    </source>
</evidence>
<evidence type="ECO:0000256" key="7">
    <source>
        <dbReference type="ARBA" id="ARBA00022839"/>
    </source>
</evidence>
<dbReference type="EMBL" id="MU865042">
    <property type="protein sequence ID" value="KAK4459239.1"/>
    <property type="molecule type" value="Genomic_DNA"/>
</dbReference>
<reference evidence="12" key="1">
    <citation type="journal article" date="2023" name="Mol. Phylogenet. Evol.">
        <title>Genome-scale phylogeny and comparative genomics of the fungal order Sordariales.</title>
        <authorList>
            <person name="Hensen N."/>
            <person name="Bonometti L."/>
            <person name="Westerberg I."/>
            <person name="Brannstrom I.O."/>
            <person name="Guillou S."/>
            <person name="Cros-Aarteil S."/>
            <person name="Calhoun S."/>
            <person name="Haridas S."/>
            <person name="Kuo A."/>
            <person name="Mondo S."/>
            <person name="Pangilinan J."/>
            <person name="Riley R."/>
            <person name="LaButti K."/>
            <person name="Andreopoulos B."/>
            <person name="Lipzen A."/>
            <person name="Chen C."/>
            <person name="Yan M."/>
            <person name="Daum C."/>
            <person name="Ng V."/>
            <person name="Clum A."/>
            <person name="Steindorff A."/>
            <person name="Ohm R.A."/>
            <person name="Martin F."/>
            <person name="Silar P."/>
            <person name="Natvig D.O."/>
            <person name="Lalanne C."/>
            <person name="Gautier V."/>
            <person name="Ament-Velasquez S.L."/>
            <person name="Kruys A."/>
            <person name="Hutchinson M.I."/>
            <person name="Powell A.J."/>
            <person name="Barry K."/>
            <person name="Miller A.N."/>
            <person name="Grigoriev I.V."/>
            <person name="Debuchy R."/>
            <person name="Gladieux P."/>
            <person name="Hiltunen Thoren M."/>
            <person name="Johannesson H."/>
        </authorList>
    </citation>
    <scope>NUCLEOTIDE SEQUENCE</scope>
    <source>
        <strain evidence="12">PSN324</strain>
    </source>
</reference>
<accession>A0AAV9HGB3</accession>
<feature type="compositionally biased region" description="Basic and acidic residues" evidence="10">
    <location>
        <begin position="45"/>
        <end position="56"/>
    </location>
</feature>
<protein>
    <recommendedName>
        <fullName evidence="3">RNA exonuclease 4</fullName>
    </recommendedName>
</protein>
<comment type="function">
    <text evidence="9">Exoribonuclease involved in ribosome biosynthesis. Involved in the processing of ITS1, the internal transcribed spacer localized between the 18S and 5.8S rRNAs.</text>
</comment>
<dbReference type="PANTHER" id="PTHR12801">
    <property type="entry name" value="RNA EXONUCLEASE REXO1 / RECO3 FAMILY MEMBER-RELATED"/>
    <property type="match status" value="1"/>
</dbReference>
<proteinExistence type="inferred from homology"/>
<evidence type="ECO:0000256" key="10">
    <source>
        <dbReference type="SAM" id="MobiDB-lite"/>
    </source>
</evidence>
<dbReference type="GO" id="GO:0005634">
    <property type="term" value="C:nucleus"/>
    <property type="evidence" value="ECO:0007669"/>
    <property type="project" value="UniProtKB-SubCell"/>
</dbReference>
<dbReference type="InterPro" id="IPR013520">
    <property type="entry name" value="Ribonucl_H"/>
</dbReference>
<dbReference type="InterPro" id="IPR037431">
    <property type="entry name" value="REX4_DEDDh_dom"/>
</dbReference>
<dbReference type="CDD" id="cd06144">
    <property type="entry name" value="REX4_like"/>
    <property type="match status" value="1"/>
</dbReference>
<evidence type="ECO:0000313" key="13">
    <source>
        <dbReference type="Proteomes" id="UP001321749"/>
    </source>
</evidence>
<evidence type="ECO:0000256" key="3">
    <source>
        <dbReference type="ARBA" id="ARBA00016937"/>
    </source>
</evidence>
<evidence type="ECO:0000256" key="9">
    <source>
        <dbReference type="ARBA" id="ARBA00025599"/>
    </source>
</evidence>
<dbReference type="Gene3D" id="3.30.420.10">
    <property type="entry name" value="Ribonuclease H-like superfamily/Ribonuclease H"/>
    <property type="match status" value="1"/>
</dbReference>
<dbReference type="PANTHER" id="PTHR12801:SF45">
    <property type="entry name" value="RNA EXONUCLEASE 4"/>
    <property type="match status" value="1"/>
</dbReference>
<keyword evidence="7 12" id="KW-0269">Exonuclease</keyword>
<dbReference type="GO" id="GO:0003676">
    <property type="term" value="F:nucleic acid binding"/>
    <property type="evidence" value="ECO:0007669"/>
    <property type="project" value="InterPro"/>
</dbReference>
<keyword evidence="5" id="KW-0540">Nuclease</keyword>
<gene>
    <name evidence="12" type="ORF">QBC42DRAFT_232119</name>
</gene>
<dbReference type="GO" id="GO:0008408">
    <property type="term" value="F:3'-5' exonuclease activity"/>
    <property type="evidence" value="ECO:0007669"/>
    <property type="project" value="InterPro"/>
</dbReference>
<name>A0AAV9HGB3_9PEZI</name>
<evidence type="ECO:0000256" key="5">
    <source>
        <dbReference type="ARBA" id="ARBA00022722"/>
    </source>
</evidence>
<reference evidence="12" key="2">
    <citation type="submission" date="2023-06" db="EMBL/GenBank/DDBJ databases">
        <authorList>
            <consortium name="Lawrence Berkeley National Laboratory"/>
            <person name="Mondo S.J."/>
            <person name="Hensen N."/>
            <person name="Bonometti L."/>
            <person name="Westerberg I."/>
            <person name="Brannstrom I.O."/>
            <person name="Guillou S."/>
            <person name="Cros-Aarteil S."/>
            <person name="Calhoun S."/>
            <person name="Haridas S."/>
            <person name="Kuo A."/>
            <person name="Pangilinan J."/>
            <person name="Riley R."/>
            <person name="Labutti K."/>
            <person name="Andreopoulos B."/>
            <person name="Lipzen A."/>
            <person name="Chen C."/>
            <person name="Yanf M."/>
            <person name="Daum C."/>
            <person name="Ng V."/>
            <person name="Clum A."/>
            <person name="Steindorff A."/>
            <person name="Ohm R."/>
            <person name="Martin F."/>
            <person name="Silar P."/>
            <person name="Natvig D."/>
            <person name="Lalanne C."/>
            <person name="Gautier V."/>
            <person name="Ament-Velasquez S.L."/>
            <person name="Kruys A."/>
            <person name="Hutchinson M.I."/>
            <person name="Powell A.J."/>
            <person name="Barry K."/>
            <person name="Miller A.N."/>
            <person name="Grigoriev I.V."/>
            <person name="Debuchy R."/>
            <person name="Gladieux P."/>
            <person name="Thoren M.H."/>
            <person name="Johannesson H."/>
        </authorList>
    </citation>
    <scope>NUCLEOTIDE SEQUENCE</scope>
    <source>
        <strain evidence="12">PSN324</strain>
    </source>
</reference>
<evidence type="ECO:0000313" key="12">
    <source>
        <dbReference type="EMBL" id="KAK4459239.1"/>
    </source>
</evidence>
<keyword evidence="6" id="KW-0378">Hydrolase</keyword>
<comment type="subcellular location">
    <subcellularLocation>
        <location evidence="1">Nucleus</location>
    </subcellularLocation>
</comment>
<evidence type="ECO:0000256" key="8">
    <source>
        <dbReference type="ARBA" id="ARBA00023242"/>
    </source>
</evidence>
<dbReference type="GO" id="GO:0006364">
    <property type="term" value="P:rRNA processing"/>
    <property type="evidence" value="ECO:0007669"/>
    <property type="project" value="UniProtKB-KW"/>
</dbReference>
<dbReference type="SUPFAM" id="SSF53098">
    <property type="entry name" value="Ribonuclease H-like"/>
    <property type="match status" value="1"/>
</dbReference>
<feature type="domain" description="Exonuclease" evidence="11">
    <location>
        <begin position="158"/>
        <end position="320"/>
    </location>
</feature>
<evidence type="ECO:0000256" key="6">
    <source>
        <dbReference type="ARBA" id="ARBA00022801"/>
    </source>
</evidence>
<feature type="compositionally biased region" description="Low complexity" evidence="10">
    <location>
        <begin position="17"/>
        <end position="40"/>
    </location>
</feature>
<evidence type="ECO:0000259" key="11">
    <source>
        <dbReference type="SMART" id="SM00479"/>
    </source>
</evidence>
<feature type="region of interest" description="Disordered" evidence="10">
    <location>
        <begin position="329"/>
        <end position="348"/>
    </location>
</feature>
<dbReference type="InterPro" id="IPR012337">
    <property type="entry name" value="RNaseH-like_sf"/>
</dbReference>
<dbReference type="AlphaFoldDB" id="A0AAV9HGB3"/>
<dbReference type="Pfam" id="PF00929">
    <property type="entry name" value="RNase_T"/>
    <property type="match status" value="1"/>
</dbReference>
<dbReference type="InterPro" id="IPR036397">
    <property type="entry name" value="RNaseH_sf"/>
</dbReference>
<sequence>MAPELSQNWKILQARLKAGSTSTSSASSSSSPSQTKTSKPAPKRKASDEPARDTNKKLKQAPKPKPNPKNLKAARTIAKPSPLTKGKMGAAHSTLSPLNAAPSTTVPSLQLLTSKHDISAESLAEAYSLGVSSSTLKSLPTVPNQGLSPDVSVESLGKYLAIDCEMVGVGPGGYESALARVSITDFHGKQVYDSYVVPRERVTDWRTHVSGIQAKHMHTARTFQEVQGQVAELLKGGRIVVGHDVKHDLKALELDHSSKMIRDTAKFSGFKKYGHGPKPALKVLAKEILGLDIQQGQHSSVEDARVAMLLFRRHKSAFDVEHANRYPDEAKGKPKVNFKGKAKKAKRG</sequence>